<evidence type="ECO:0000313" key="2">
    <source>
        <dbReference type="Proteomes" id="UP000321532"/>
    </source>
</evidence>
<comment type="caution">
    <text evidence="1">The sequence shown here is derived from an EMBL/GenBank/DDBJ whole genome shotgun (WGS) entry which is preliminary data.</text>
</comment>
<evidence type="ECO:0008006" key="3">
    <source>
        <dbReference type="Google" id="ProtNLM"/>
    </source>
</evidence>
<proteinExistence type="predicted"/>
<name>A0A512AVR0_9BACT</name>
<keyword evidence="2" id="KW-1185">Reference proteome</keyword>
<reference evidence="1 2" key="1">
    <citation type="submission" date="2019-07" db="EMBL/GenBank/DDBJ databases">
        <title>Whole genome shotgun sequence of Adhaeribacter aerolatus NBRC 106133.</title>
        <authorList>
            <person name="Hosoyama A."/>
            <person name="Uohara A."/>
            <person name="Ohji S."/>
            <person name="Ichikawa N."/>
        </authorList>
    </citation>
    <scope>NUCLEOTIDE SEQUENCE [LARGE SCALE GENOMIC DNA]</scope>
    <source>
        <strain evidence="1 2">NBRC 106133</strain>
    </source>
</reference>
<dbReference type="InterPro" id="IPR025634">
    <property type="entry name" value="DUF4292"/>
</dbReference>
<evidence type="ECO:0000313" key="1">
    <source>
        <dbReference type="EMBL" id="GEO03808.1"/>
    </source>
</evidence>
<organism evidence="1 2">
    <name type="scientific">Adhaeribacter aerolatus</name>
    <dbReference type="NCBI Taxonomy" id="670289"/>
    <lineage>
        <taxon>Bacteria</taxon>
        <taxon>Pseudomonadati</taxon>
        <taxon>Bacteroidota</taxon>
        <taxon>Cytophagia</taxon>
        <taxon>Cytophagales</taxon>
        <taxon>Hymenobacteraceae</taxon>
        <taxon>Adhaeribacter</taxon>
    </lineage>
</organism>
<protein>
    <recommendedName>
        <fullName evidence="3">DUF4292 domain-containing protein</fullName>
    </recommendedName>
</protein>
<dbReference type="EMBL" id="BJYS01000008">
    <property type="protein sequence ID" value="GEO03808.1"/>
    <property type="molecule type" value="Genomic_DNA"/>
</dbReference>
<dbReference type="Pfam" id="PF14125">
    <property type="entry name" value="DUF4292"/>
    <property type="match status" value="1"/>
</dbReference>
<dbReference type="AlphaFoldDB" id="A0A512AVR0"/>
<gene>
    <name evidence="1" type="ORF">AAE02nite_14720</name>
</gene>
<dbReference type="Proteomes" id="UP000321532">
    <property type="component" value="Unassembled WGS sequence"/>
</dbReference>
<sequence length="203" mass="23042">MQLDDEGDKISTNINIRMRKDSIIWISVVPALGIEAARIRLTQDSVHLLNRLKKEYFAGDYSYIKQKYKVDVTYDLLQAILLGNYLPAAEGKVKIIDEKPLQHSRQEQANLLIDQFLDAELNKLKKITIKDQESQNSISVDYSQFAAVENRTFAKAALIVVQQGQTEKDKTKGAIAAIDYHRISLDEGALAFPFSVPQGYRRQ</sequence>
<accession>A0A512AVR0</accession>
<dbReference type="Gene3D" id="2.50.20.10">
    <property type="entry name" value="Lipoprotein localisation LolA/LolB/LppX"/>
    <property type="match status" value="1"/>
</dbReference>